<protein>
    <submittedName>
        <fullName evidence="2">DNA primase</fullName>
    </submittedName>
</protein>
<evidence type="ECO:0000259" key="1">
    <source>
        <dbReference type="Pfam" id="PF16793"/>
    </source>
</evidence>
<dbReference type="Proteomes" id="UP000593952">
    <property type="component" value="Segment"/>
</dbReference>
<keyword evidence="3" id="KW-1185">Reference proteome</keyword>
<feature type="domain" description="RepB-like DNA primase" evidence="1">
    <location>
        <begin position="43"/>
        <end position="231"/>
    </location>
</feature>
<sequence>MTPKEKLAKCEEFLRELGRGIPWEGENAERVMAGYAEEATVQTDETGKKVNGGWWPVPWKDGKYINAQSNCYVCISSSIKTANAKGQMRYWRGEASFGHGLALMVDDIGTGKGSKGEITLEEIVAKCVPTAIVETSPGNHQLWYFMANPIANMRRFKAFLSSFVTHVLKKGGDNTIKDVSRYGRMPIGINNKRHGSGGDYKYAGDDGRPFEVRLLHADYSKRYEIEDIEQAFGFVTVMPIYKMQEVDPTDNRFDTYYLRAAESILSKMKYGEGSGGEVTMNMSGKYRIRCPWGHMHSNGDEFGAYFRGPIPGAEVDFVFGCGHDTCRKTFKWGWSSFIDEIVSPQIVRVLNKANRTAPDWAEISNWKGK</sequence>
<dbReference type="Pfam" id="PF16793">
    <property type="entry name" value="RepB_primase"/>
    <property type="match status" value="1"/>
</dbReference>
<evidence type="ECO:0000313" key="2">
    <source>
        <dbReference type="EMBL" id="QOV06277.1"/>
    </source>
</evidence>
<evidence type="ECO:0000313" key="3">
    <source>
        <dbReference type="Proteomes" id="UP000593952"/>
    </source>
</evidence>
<gene>
    <name evidence="2" type="ORF">CPT_Maja_057</name>
</gene>
<accession>A0A7S6R8A6</accession>
<reference evidence="2 3" key="1">
    <citation type="submission" date="2020-07" db="EMBL/GenBank/DDBJ databases">
        <title>Complete genome sequence of Burkholderia gladioli phage Maja.</title>
        <authorList>
            <person name="Yu Z."/>
            <person name="Yao G.W."/>
            <person name="Guadalupe Vizoso-Pinto M."/>
            <person name="Sun L."/>
            <person name="Le T."/>
            <person name="Gonzalez C."/>
            <person name="Young R."/>
            <person name="Liu M."/>
        </authorList>
    </citation>
    <scope>NUCLEOTIDE SEQUENCE [LARGE SCALE GENOMIC DNA]</scope>
</reference>
<dbReference type="Gene3D" id="3.30.70.1790">
    <property type="entry name" value="RepB DNA-primase, N-terminal domain"/>
    <property type="match status" value="1"/>
</dbReference>
<organism evidence="2 3">
    <name type="scientific">Burkholderia phage Maja</name>
    <dbReference type="NCBI Taxonomy" id="2767571"/>
    <lineage>
        <taxon>Viruses</taxon>
        <taxon>Duplodnaviria</taxon>
        <taxon>Heunggongvirae</taxon>
        <taxon>Uroviricota</taxon>
        <taxon>Caudoviricetes</taxon>
        <taxon>Lindbergviridae</taxon>
        <taxon>Gladiolivirus</taxon>
        <taxon>Gladiolivirus maja</taxon>
    </lineage>
</organism>
<proteinExistence type="predicted"/>
<dbReference type="EMBL" id="MT708549">
    <property type="protein sequence ID" value="QOV06277.1"/>
    <property type="molecule type" value="Genomic_DNA"/>
</dbReference>
<dbReference type="InterPro" id="IPR039459">
    <property type="entry name" value="RepB-like_DNA_primase_dom"/>
</dbReference>
<name>A0A7S6R8A6_9CAUD</name>